<dbReference type="EMBL" id="SBHS01000003">
    <property type="protein sequence ID" value="TWU77681.1"/>
    <property type="molecule type" value="Genomic_DNA"/>
</dbReference>
<sequence length="338" mass="36763">MPPPKLLLFTGPPPSSTLTESSCSLHDFDKPFQDLLGLQAPWRPGPPQTQYTAWRSLPLSRHPLHTGLSQVHHRLGRDTPASTSTAFFTTADTSSTRDLTTTPGDQDVLTQFCEHSLAAHASDDAASERDTLDTTDAASFMTASLLSQHGRLDAPPVPAHLSDLEDVPPAKQVTALQPQTVTLNMVVGVLSVAQPRTVTTRWGSTLSLVEVLVGDETAAGFAVTFWVPTDRVAGSDVVALRRQDVVLMENVALHVFRDKVYGQSLRKGLTRLHLLWRAGGGGYYSTRSLTTAGDENPQTGKVSAVKDWVLRFVGLDGKTTKRRKLGLVDWDRPPDDTQ</sequence>
<reference evidence="2" key="1">
    <citation type="submission" date="2018-12" db="EMBL/GenBank/DDBJ databases">
        <title>The complete genome of Metarhizium rileyi, a key fungal pathogen of Lepidoptera.</title>
        <authorList>
            <person name="Binneck E."/>
            <person name="Lastra C.C.L."/>
            <person name="Sosa-Gomez D.R."/>
        </authorList>
    </citation>
    <scope>NUCLEOTIDE SEQUENCE [LARGE SCALE GENOMIC DNA]</scope>
    <source>
        <strain evidence="2">Cep018-CH2</strain>
    </source>
</reference>
<dbReference type="AlphaFoldDB" id="A0A5C6GMN2"/>
<dbReference type="Proteomes" id="UP000317257">
    <property type="component" value="Unassembled WGS sequence"/>
</dbReference>
<accession>A0A5C6GMN2</accession>
<gene>
    <name evidence="1" type="ORF">ED733_008250</name>
</gene>
<dbReference type="SUPFAM" id="SSF50249">
    <property type="entry name" value="Nucleic acid-binding proteins"/>
    <property type="match status" value="1"/>
</dbReference>
<dbReference type="InterPro" id="IPR012340">
    <property type="entry name" value="NA-bd_OB-fold"/>
</dbReference>
<evidence type="ECO:0000313" key="1">
    <source>
        <dbReference type="EMBL" id="TWU77681.1"/>
    </source>
</evidence>
<evidence type="ECO:0008006" key="3">
    <source>
        <dbReference type="Google" id="ProtNLM"/>
    </source>
</evidence>
<proteinExistence type="predicted"/>
<dbReference type="Gene3D" id="2.40.50.140">
    <property type="entry name" value="Nucleic acid-binding proteins"/>
    <property type="match status" value="1"/>
</dbReference>
<name>A0A5C6GMN2_METRR</name>
<protein>
    <recommendedName>
        <fullName evidence="3">Nucleic acid-binding, OB-fold protein</fullName>
    </recommendedName>
</protein>
<evidence type="ECO:0000313" key="2">
    <source>
        <dbReference type="Proteomes" id="UP000317257"/>
    </source>
</evidence>
<comment type="caution">
    <text evidence="1">The sequence shown here is derived from an EMBL/GenBank/DDBJ whole genome shotgun (WGS) entry which is preliminary data.</text>
</comment>
<organism evidence="1 2">
    <name type="scientific">Metarhizium rileyi (strain RCEF 4871)</name>
    <name type="common">Nomuraea rileyi</name>
    <dbReference type="NCBI Taxonomy" id="1649241"/>
    <lineage>
        <taxon>Eukaryota</taxon>
        <taxon>Fungi</taxon>
        <taxon>Dikarya</taxon>
        <taxon>Ascomycota</taxon>
        <taxon>Pezizomycotina</taxon>
        <taxon>Sordariomycetes</taxon>
        <taxon>Hypocreomycetidae</taxon>
        <taxon>Hypocreales</taxon>
        <taxon>Clavicipitaceae</taxon>
        <taxon>Metarhizium</taxon>
    </lineage>
</organism>